<dbReference type="EMBL" id="BMLB01000001">
    <property type="protein sequence ID" value="GGK55738.1"/>
    <property type="molecule type" value="Genomic_DNA"/>
</dbReference>
<proteinExistence type="predicted"/>
<gene>
    <name evidence="2" type="ORF">GCM10011509_00050</name>
</gene>
<name>A0ABQ2F3D6_9MICO</name>
<accession>A0ABQ2F3D6</accession>
<comment type="caution">
    <text evidence="2">The sequence shown here is derived from an EMBL/GenBank/DDBJ whole genome shotgun (WGS) entry which is preliminary data.</text>
</comment>
<protein>
    <submittedName>
        <fullName evidence="2">Uncharacterized protein</fullName>
    </submittedName>
</protein>
<evidence type="ECO:0000256" key="1">
    <source>
        <dbReference type="SAM" id="MobiDB-lite"/>
    </source>
</evidence>
<dbReference type="Proteomes" id="UP000662111">
    <property type="component" value="Unassembled WGS sequence"/>
</dbReference>
<reference evidence="3" key="1">
    <citation type="journal article" date="2019" name="Int. J. Syst. Evol. Microbiol.">
        <title>The Global Catalogue of Microorganisms (GCM) 10K type strain sequencing project: providing services to taxonomists for standard genome sequencing and annotation.</title>
        <authorList>
            <consortium name="The Broad Institute Genomics Platform"/>
            <consortium name="The Broad Institute Genome Sequencing Center for Infectious Disease"/>
            <person name="Wu L."/>
            <person name="Ma J."/>
        </authorList>
    </citation>
    <scope>NUCLEOTIDE SEQUENCE [LARGE SCALE GENOMIC DNA]</scope>
    <source>
        <strain evidence="3">CGMCC 1.5362</strain>
    </source>
</reference>
<organism evidence="2 3">
    <name type="scientific">Ornithinimicrobium pekingense</name>
    <dbReference type="NCBI Taxonomy" id="384677"/>
    <lineage>
        <taxon>Bacteria</taxon>
        <taxon>Bacillati</taxon>
        <taxon>Actinomycetota</taxon>
        <taxon>Actinomycetes</taxon>
        <taxon>Micrococcales</taxon>
        <taxon>Ornithinimicrobiaceae</taxon>
        <taxon>Ornithinimicrobium</taxon>
    </lineage>
</organism>
<keyword evidence="3" id="KW-1185">Reference proteome</keyword>
<evidence type="ECO:0000313" key="3">
    <source>
        <dbReference type="Proteomes" id="UP000662111"/>
    </source>
</evidence>
<evidence type="ECO:0000313" key="2">
    <source>
        <dbReference type="EMBL" id="GGK55738.1"/>
    </source>
</evidence>
<feature type="compositionally biased region" description="Basic and acidic residues" evidence="1">
    <location>
        <begin position="338"/>
        <end position="350"/>
    </location>
</feature>
<dbReference type="RefSeq" id="WP_022921214.1">
    <property type="nucleotide sequence ID" value="NZ_BMLB01000001.1"/>
</dbReference>
<feature type="region of interest" description="Disordered" evidence="1">
    <location>
        <begin position="325"/>
        <end position="350"/>
    </location>
</feature>
<sequence>MPADDPFADPRITLLGPQREPRVPKVAERLGLRGRRFAIITAGWRDRESEDELLTDLLGGNTVNLGLWSLMQRVWERDPELAEGDRRRRLIHTEMQELYLIGLEQAVVAIRRIREHNPRDERVVDMAVEDVLEVMRRMDARHLERVADLNHSFYARYEPQHRDAVVDGRFHVGRLVADCEAIAVTGGHVGVLMGALHLFNLAPALAAPPPVTDAGADGTPVLLRPVLAWGAGAMVLTERVLLFYDHAVSSPSVSELLMNGLGLTRGIVALPSPKERLAMRDPDRMSVLVRRAAPAHALLLDEQAEVTLTAGGHLPAGARILGPDGAVTTYAPPAPPARDGEASAREEESA</sequence>